<keyword evidence="1" id="KW-0472">Membrane</keyword>
<sequence>MSLTLIMILLMTLLVIAAGCMCYYIYSLVMMDAKSRGIKNPKFWSIVAAGGQHGEGLLLYLFTRRKTTSRMNTTETAQFLKLKRKVFCLLAVVFVLFLLFVVVIFRFD</sequence>
<proteinExistence type="predicted"/>
<name>A0AAW8T277_9ENTE</name>
<evidence type="ECO:0000313" key="2">
    <source>
        <dbReference type="EMBL" id="MDT2539044.1"/>
    </source>
</evidence>
<reference evidence="2" key="1">
    <citation type="submission" date="2023-03" db="EMBL/GenBank/DDBJ databases">
        <authorList>
            <person name="Shen W."/>
            <person name="Cai J."/>
        </authorList>
    </citation>
    <scope>NUCLEOTIDE SEQUENCE</scope>
    <source>
        <strain evidence="2">B646-2</strain>
    </source>
</reference>
<protein>
    <recommendedName>
        <fullName evidence="4">DUF3899 domain-containing protein</fullName>
    </recommendedName>
</protein>
<keyword evidence="1" id="KW-1133">Transmembrane helix</keyword>
<accession>A0AAW8T277</accession>
<dbReference type="Proteomes" id="UP001249240">
    <property type="component" value="Unassembled WGS sequence"/>
</dbReference>
<dbReference type="AlphaFoldDB" id="A0AAW8T277"/>
<evidence type="ECO:0000313" key="3">
    <source>
        <dbReference type="Proteomes" id="UP001249240"/>
    </source>
</evidence>
<evidence type="ECO:0000256" key="1">
    <source>
        <dbReference type="SAM" id="Phobius"/>
    </source>
</evidence>
<organism evidence="2 3">
    <name type="scientific">Enterococcus raffinosus</name>
    <dbReference type="NCBI Taxonomy" id="71452"/>
    <lineage>
        <taxon>Bacteria</taxon>
        <taxon>Bacillati</taxon>
        <taxon>Bacillota</taxon>
        <taxon>Bacilli</taxon>
        <taxon>Lactobacillales</taxon>
        <taxon>Enterococcaceae</taxon>
        <taxon>Enterococcus</taxon>
    </lineage>
</organism>
<evidence type="ECO:0008006" key="4">
    <source>
        <dbReference type="Google" id="ProtNLM"/>
    </source>
</evidence>
<dbReference type="EMBL" id="JARPXM010000013">
    <property type="protein sequence ID" value="MDT2539044.1"/>
    <property type="molecule type" value="Genomic_DNA"/>
</dbReference>
<gene>
    <name evidence="2" type="ORF">P7D78_12990</name>
</gene>
<dbReference type="RefSeq" id="WP_010743501.1">
    <property type="nucleotide sequence ID" value="NZ_BAAAXM010000027.1"/>
</dbReference>
<feature type="transmembrane region" description="Helical" evidence="1">
    <location>
        <begin position="86"/>
        <end position="107"/>
    </location>
</feature>
<comment type="caution">
    <text evidence="2">The sequence shown here is derived from an EMBL/GenBank/DDBJ whole genome shotgun (WGS) entry which is preliminary data.</text>
</comment>
<keyword evidence="1" id="KW-0812">Transmembrane</keyword>